<feature type="compositionally biased region" description="Basic and acidic residues" evidence="1">
    <location>
        <begin position="327"/>
        <end position="338"/>
    </location>
</feature>
<name>A0AAD6VI77_9AGAR</name>
<reference evidence="2" key="1">
    <citation type="submission" date="2023-03" db="EMBL/GenBank/DDBJ databases">
        <title>Massive genome expansion in bonnet fungi (Mycena s.s.) driven by repeated elements and novel gene families across ecological guilds.</title>
        <authorList>
            <consortium name="Lawrence Berkeley National Laboratory"/>
            <person name="Harder C.B."/>
            <person name="Miyauchi S."/>
            <person name="Viragh M."/>
            <person name="Kuo A."/>
            <person name="Thoen E."/>
            <person name="Andreopoulos B."/>
            <person name="Lu D."/>
            <person name="Skrede I."/>
            <person name="Drula E."/>
            <person name="Henrissat B."/>
            <person name="Morin E."/>
            <person name="Kohler A."/>
            <person name="Barry K."/>
            <person name="LaButti K."/>
            <person name="Morin E."/>
            <person name="Salamov A."/>
            <person name="Lipzen A."/>
            <person name="Mereny Z."/>
            <person name="Hegedus B."/>
            <person name="Baldrian P."/>
            <person name="Stursova M."/>
            <person name="Weitz H."/>
            <person name="Taylor A."/>
            <person name="Grigoriev I.V."/>
            <person name="Nagy L.G."/>
            <person name="Martin F."/>
            <person name="Kauserud H."/>
        </authorList>
    </citation>
    <scope>NUCLEOTIDE SEQUENCE</scope>
    <source>
        <strain evidence="2">9144</strain>
    </source>
</reference>
<gene>
    <name evidence="2" type="ORF">GGX14DRAFT_634327</name>
</gene>
<proteinExistence type="predicted"/>
<feature type="region of interest" description="Disordered" evidence="1">
    <location>
        <begin position="282"/>
        <end position="397"/>
    </location>
</feature>
<feature type="compositionally biased region" description="Basic and acidic residues" evidence="1">
    <location>
        <begin position="289"/>
        <end position="298"/>
    </location>
</feature>
<dbReference type="AlphaFoldDB" id="A0AAD6VI77"/>
<accession>A0AAD6VI77</accession>
<dbReference type="Proteomes" id="UP001219525">
    <property type="component" value="Unassembled WGS sequence"/>
</dbReference>
<evidence type="ECO:0000256" key="1">
    <source>
        <dbReference type="SAM" id="MobiDB-lite"/>
    </source>
</evidence>
<sequence length="519" mass="56053">MLYGSSISNSKSCAWYSVFASPPGDEANALEPLSCLCHRSAAESRQVEDATALSMDYRLPGRGGRRSRDPLGWFQGLYRATRAALRSTQLQGSFSSRFYANSNISVYFCALCGPTRPTGPDLPPTKPYQRPCGPEPNTNIVTLLVNSSSTPRPHMPLSRCGLPLPLPADFDFTAHRKRPNDIPALPHMDLQDINAENVHRERANKVSLALTNSYAAAAASPAGVTTEDVGAPLLPYYAYSDAYKILLVGSPETVRVTGPLPVYMTILVEQERLPPTRRVQYSGLAQSNDKTKRAHEAEQNESAEWVAVERVQKRALPETESNESDADEAKHEQERTLRGADSVFRTLLVPKPRPTSSAVHKRAASDDGNNALAKQPRRHGRDRRSSSPSAHEGSVTARERPPVCIICVGPHKAQAHPATKVAFSDGTAYFSALNGRDTSASMSVPSAAATMPLSSAMPPVDVCETGTHNSAISVFSVSYNSTLRCQETSPQLSAVRAGTIIAAASSELEGCICQCTLLH</sequence>
<organism evidence="2 3">
    <name type="scientific">Mycena pura</name>
    <dbReference type="NCBI Taxonomy" id="153505"/>
    <lineage>
        <taxon>Eukaryota</taxon>
        <taxon>Fungi</taxon>
        <taxon>Dikarya</taxon>
        <taxon>Basidiomycota</taxon>
        <taxon>Agaricomycotina</taxon>
        <taxon>Agaricomycetes</taxon>
        <taxon>Agaricomycetidae</taxon>
        <taxon>Agaricales</taxon>
        <taxon>Marasmiineae</taxon>
        <taxon>Mycenaceae</taxon>
        <taxon>Mycena</taxon>
    </lineage>
</organism>
<keyword evidence="3" id="KW-1185">Reference proteome</keyword>
<evidence type="ECO:0000313" key="3">
    <source>
        <dbReference type="Proteomes" id="UP001219525"/>
    </source>
</evidence>
<dbReference type="EMBL" id="JARJCW010000035">
    <property type="protein sequence ID" value="KAJ7207897.1"/>
    <property type="molecule type" value="Genomic_DNA"/>
</dbReference>
<evidence type="ECO:0000313" key="2">
    <source>
        <dbReference type="EMBL" id="KAJ7207897.1"/>
    </source>
</evidence>
<comment type="caution">
    <text evidence="2">The sequence shown here is derived from an EMBL/GenBank/DDBJ whole genome shotgun (WGS) entry which is preliminary data.</text>
</comment>
<protein>
    <submittedName>
        <fullName evidence="2">Uncharacterized protein</fullName>
    </submittedName>
</protein>